<evidence type="ECO:0000313" key="3">
    <source>
        <dbReference type="Proteomes" id="UP000323386"/>
    </source>
</evidence>
<proteinExistence type="predicted"/>
<feature type="region of interest" description="Disordered" evidence="1">
    <location>
        <begin position="26"/>
        <end position="49"/>
    </location>
</feature>
<organism evidence="2 3">
    <name type="scientific">Pseudozyma flocculosa</name>
    <dbReference type="NCBI Taxonomy" id="84751"/>
    <lineage>
        <taxon>Eukaryota</taxon>
        <taxon>Fungi</taxon>
        <taxon>Dikarya</taxon>
        <taxon>Basidiomycota</taxon>
        <taxon>Ustilaginomycotina</taxon>
        <taxon>Ustilaginomycetes</taxon>
        <taxon>Ustilaginales</taxon>
        <taxon>Ustilaginaceae</taxon>
        <taxon>Pseudozyma</taxon>
    </lineage>
</organism>
<dbReference type="EMBL" id="OOIP01000015">
    <property type="protein sequence ID" value="SPO39555.1"/>
    <property type="molecule type" value="Genomic_DNA"/>
</dbReference>
<dbReference type="AlphaFoldDB" id="A0A5C3F734"/>
<gene>
    <name evidence="2" type="ORF">PSFLO_05036</name>
</gene>
<dbReference type="Proteomes" id="UP000323386">
    <property type="component" value="Unassembled WGS sequence"/>
</dbReference>
<evidence type="ECO:0000313" key="2">
    <source>
        <dbReference type="EMBL" id="SPO39555.1"/>
    </source>
</evidence>
<evidence type="ECO:0000256" key="1">
    <source>
        <dbReference type="SAM" id="MobiDB-lite"/>
    </source>
</evidence>
<protein>
    <submittedName>
        <fullName evidence="2">Uncharacterized protein</fullName>
    </submittedName>
</protein>
<reference evidence="2 3" key="1">
    <citation type="submission" date="2018-03" db="EMBL/GenBank/DDBJ databases">
        <authorList>
            <person name="Guldener U."/>
        </authorList>
    </citation>
    <scope>NUCLEOTIDE SEQUENCE [LARGE SCALE GENOMIC DNA]</scope>
    <source>
        <strain evidence="2 3">DAOM196992</strain>
    </source>
</reference>
<name>A0A5C3F734_9BASI</name>
<sequence length="160" mass="17269">MNQQLAIPPSVFGKAIGRQRRTEVYGGALPTAERRNRASGVDEDQVNGGHPCIVLSSSSSSPPSPVHSSSLARSIDRLLRRRIFFAWPARRQPNGDRRHAGRQRAKLALVSSVGDSRSAGENASREAVVAESQLRWLEGSSSLLCTRPGQEGAYVLAILA</sequence>
<keyword evidence="3" id="KW-1185">Reference proteome</keyword>
<accession>A0A5C3F734</accession>